<feature type="domain" description="ABC transmembrane type-1" evidence="8">
    <location>
        <begin position="63"/>
        <end position="241"/>
    </location>
</feature>
<keyword evidence="5 7" id="KW-1133">Transmembrane helix</keyword>
<evidence type="ECO:0000259" key="8">
    <source>
        <dbReference type="PROSITE" id="PS50928"/>
    </source>
</evidence>
<protein>
    <submittedName>
        <fullName evidence="9">ABC-type nitrate/sulfonate/bicarbonate transport system, permease component</fullName>
    </submittedName>
</protein>
<dbReference type="Pfam" id="PF00528">
    <property type="entry name" value="BPD_transp_1"/>
    <property type="match status" value="1"/>
</dbReference>
<dbReference type="RefSeq" id="WP_034112393.1">
    <property type="nucleotide sequence ID" value="NZ_AP014569.1"/>
</dbReference>
<comment type="subcellular location">
    <subcellularLocation>
        <location evidence="1 7">Cell membrane</location>
        <topology evidence="1 7">Multi-pass membrane protein</topology>
    </subcellularLocation>
</comment>
<dbReference type="GO" id="GO:0005886">
    <property type="term" value="C:plasma membrane"/>
    <property type="evidence" value="ECO:0007669"/>
    <property type="project" value="UniProtKB-SubCell"/>
</dbReference>
<keyword evidence="3" id="KW-1003">Cell membrane</keyword>
<keyword evidence="6 7" id="KW-0472">Membrane</keyword>
<dbReference type="PANTHER" id="PTHR30151">
    <property type="entry name" value="ALKANE SULFONATE ABC TRANSPORTER-RELATED, MEMBRANE SUBUNIT"/>
    <property type="match status" value="1"/>
</dbReference>
<proteinExistence type="inferred from homology"/>
<reference evidence="9 10" key="1">
    <citation type="journal article" date="2014" name="Nat. Commun.">
        <title>Physiological and genomic features of highly alkaliphilic hydrogen-utilizing Betaproteobacteria from a continental serpentinizing site.</title>
        <authorList>
            <person name="Suzuki S."/>
            <person name="Kuenen J.G."/>
            <person name="Schipper K."/>
            <person name="van der Velde S."/>
            <person name="Ishii S."/>
            <person name="Wu A."/>
            <person name="Sorokin D.Y."/>
            <person name="Tenney A."/>
            <person name="Meng X.Y."/>
            <person name="Morrill P.L."/>
            <person name="Kamagata Y."/>
            <person name="Muyzer G."/>
            <person name="Nealson K.H."/>
        </authorList>
    </citation>
    <scope>NUCLEOTIDE SEQUENCE [LARGE SCALE GENOMIC DNA]</scope>
    <source>
        <strain evidence="9 10">B1</strain>
    </source>
</reference>
<dbReference type="Gene3D" id="1.10.3720.10">
    <property type="entry name" value="MetI-like"/>
    <property type="match status" value="1"/>
</dbReference>
<feature type="transmembrane region" description="Helical" evidence="7">
    <location>
        <begin position="70"/>
        <end position="90"/>
    </location>
</feature>
<evidence type="ECO:0000256" key="7">
    <source>
        <dbReference type="RuleBase" id="RU363032"/>
    </source>
</evidence>
<dbReference type="InterPro" id="IPR035906">
    <property type="entry name" value="MetI-like_sf"/>
</dbReference>
<dbReference type="OrthoDB" id="8138334at2"/>
<dbReference type="Proteomes" id="UP000066014">
    <property type="component" value="Chromosome"/>
</dbReference>
<keyword evidence="2 7" id="KW-0813">Transport</keyword>
<dbReference type="InterPro" id="IPR000515">
    <property type="entry name" value="MetI-like"/>
</dbReference>
<sequence length="265" mass="27641">MTWLGRLGNFLWSGWAGLAGLCLLAAAWQAGHEAYGSFILPAPVATLQQIGATLSDPLFAEATSTTALRAATGFAVAASIGAVVGIAAGYSMATLRAARPLMTVLLGVPPIAWIVLAMIWFGASDGTVVATVVIAATPIVFGAAAQGIATRERGLDDMARVFGASALQRFYHLSLRHLAAHLFPALAVALGTAVKVAVMAELLTNTGGIGTELANARARLDVTAAMSWVLIAVALLLVLEYALLQPIRSQLERWRSAAQPWGVKR</sequence>
<feature type="transmembrane region" description="Helical" evidence="7">
    <location>
        <begin position="128"/>
        <end position="149"/>
    </location>
</feature>
<dbReference type="KEGG" id="cbab:SMCB_1262"/>
<comment type="similarity">
    <text evidence="7">Belongs to the binding-protein-dependent transport system permease family.</text>
</comment>
<evidence type="ECO:0000256" key="1">
    <source>
        <dbReference type="ARBA" id="ARBA00004651"/>
    </source>
</evidence>
<dbReference type="SUPFAM" id="SSF161098">
    <property type="entry name" value="MetI-like"/>
    <property type="match status" value="1"/>
</dbReference>
<gene>
    <name evidence="9" type="ORF">SMCB_1262</name>
</gene>
<evidence type="ECO:0000256" key="2">
    <source>
        <dbReference type="ARBA" id="ARBA00022448"/>
    </source>
</evidence>
<evidence type="ECO:0000256" key="6">
    <source>
        <dbReference type="ARBA" id="ARBA00023136"/>
    </source>
</evidence>
<evidence type="ECO:0000313" key="10">
    <source>
        <dbReference type="Proteomes" id="UP000066014"/>
    </source>
</evidence>
<organism evidence="9 10">
    <name type="scientific">Serpentinimonas maccroryi</name>
    <dbReference type="NCBI Taxonomy" id="1458426"/>
    <lineage>
        <taxon>Bacteria</taxon>
        <taxon>Pseudomonadati</taxon>
        <taxon>Pseudomonadota</taxon>
        <taxon>Betaproteobacteria</taxon>
        <taxon>Burkholderiales</taxon>
        <taxon>Comamonadaceae</taxon>
        <taxon>Serpentinimonas</taxon>
    </lineage>
</organism>
<evidence type="ECO:0000256" key="3">
    <source>
        <dbReference type="ARBA" id="ARBA00022475"/>
    </source>
</evidence>
<keyword evidence="10" id="KW-1185">Reference proteome</keyword>
<dbReference type="EMBL" id="AP014569">
    <property type="protein sequence ID" value="BAO83490.1"/>
    <property type="molecule type" value="Genomic_DNA"/>
</dbReference>
<accession>A0A060NQ54</accession>
<feature type="transmembrane region" description="Helical" evidence="7">
    <location>
        <begin position="178"/>
        <end position="198"/>
    </location>
</feature>
<name>A0A060NQ54_9BURK</name>
<dbReference type="AlphaFoldDB" id="A0A060NQ54"/>
<evidence type="ECO:0000256" key="5">
    <source>
        <dbReference type="ARBA" id="ARBA00022989"/>
    </source>
</evidence>
<feature type="transmembrane region" description="Helical" evidence="7">
    <location>
        <begin position="102"/>
        <end position="122"/>
    </location>
</feature>
<feature type="transmembrane region" description="Helical" evidence="7">
    <location>
        <begin position="225"/>
        <end position="244"/>
    </location>
</feature>
<evidence type="ECO:0000256" key="4">
    <source>
        <dbReference type="ARBA" id="ARBA00022692"/>
    </source>
</evidence>
<dbReference type="HOGENOM" id="CLU_046113_4_0_4"/>
<dbReference type="PANTHER" id="PTHR30151:SF38">
    <property type="entry name" value="ALIPHATIC SULFONATES TRANSPORT PERMEASE PROTEIN SSUC-RELATED"/>
    <property type="match status" value="1"/>
</dbReference>
<dbReference type="STRING" id="1458426.SMCB_1262"/>
<dbReference type="CDD" id="cd06261">
    <property type="entry name" value="TM_PBP2"/>
    <property type="match status" value="1"/>
</dbReference>
<keyword evidence="4 7" id="KW-0812">Transmembrane</keyword>
<dbReference type="GO" id="GO:0055085">
    <property type="term" value="P:transmembrane transport"/>
    <property type="evidence" value="ECO:0007669"/>
    <property type="project" value="InterPro"/>
</dbReference>
<evidence type="ECO:0000313" key="9">
    <source>
        <dbReference type="EMBL" id="BAO83490.1"/>
    </source>
</evidence>
<dbReference type="PROSITE" id="PS50928">
    <property type="entry name" value="ABC_TM1"/>
    <property type="match status" value="1"/>
</dbReference>